<evidence type="ECO:0000313" key="3">
    <source>
        <dbReference type="Proteomes" id="UP000011575"/>
    </source>
</evidence>
<dbReference type="InterPro" id="IPR055959">
    <property type="entry name" value="DUF7537"/>
</dbReference>
<dbReference type="STRING" id="1230454.C461_13596"/>
<comment type="caution">
    <text evidence="2">The sequence shown here is derived from an EMBL/GenBank/DDBJ whole genome shotgun (WGS) entry which is preliminary data.</text>
</comment>
<dbReference type="AlphaFoldDB" id="M0P7B8"/>
<dbReference type="RefSeq" id="WP_008002115.1">
    <property type="nucleotide sequence ID" value="NZ_AOJI01000032.1"/>
</dbReference>
<evidence type="ECO:0000256" key="1">
    <source>
        <dbReference type="SAM" id="MobiDB-lite"/>
    </source>
</evidence>
<evidence type="ECO:0000313" key="2">
    <source>
        <dbReference type="EMBL" id="EMA65738.1"/>
    </source>
</evidence>
<reference evidence="2 3" key="1">
    <citation type="journal article" date="2014" name="PLoS Genet.">
        <title>Phylogenetically driven sequencing of extremely halophilic archaea reveals strategies for static and dynamic osmo-response.</title>
        <authorList>
            <person name="Becker E.A."/>
            <person name="Seitzer P.M."/>
            <person name="Tritt A."/>
            <person name="Larsen D."/>
            <person name="Krusor M."/>
            <person name="Yao A.I."/>
            <person name="Wu D."/>
            <person name="Madern D."/>
            <person name="Eisen J.A."/>
            <person name="Darling A.E."/>
            <person name="Facciotti M.T."/>
        </authorList>
    </citation>
    <scope>NUCLEOTIDE SEQUENCE [LARGE SCALE GENOMIC DNA]</scope>
    <source>
        <strain evidence="2 3">JCM 13560</strain>
    </source>
</reference>
<dbReference type="PROSITE" id="PS51257">
    <property type="entry name" value="PROKAR_LIPOPROTEIN"/>
    <property type="match status" value="1"/>
</dbReference>
<feature type="compositionally biased region" description="Gly residues" evidence="1">
    <location>
        <begin position="19"/>
        <end position="29"/>
    </location>
</feature>
<organism evidence="2 3">
    <name type="scientific">Halorubrum aidingense JCM 13560</name>
    <dbReference type="NCBI Taxonomy" id="1230454"/>
    <lineage>
        <taxon>Archaea</taxon>
        <taxon>Methanobacteriati</taxon>
        <taxon>Methanobacteriota</taxon>
        <taxon>Stenosarchaea group</taxon>
        <taxon>Halobacteria</taxon>
        <taxon>Halobacteriales</taxon>
        <taxon>Haloferacaceae</taxon>
        <taxon>Halorubrum</taxon>
    </lineage>
</organism>
<keyword evidence="3" id="KW-1185">Reference proteome</keyword>
<dbReference type="Pfam" id="PF24381">
    <property type="entry name" value="DUF7537"/>
    <property type="match status" value="1"/>
</dbReference>
<protein>
    <recommendedName>
        <fullName evidence="4">Lipoprotein</fullName>
    </recommendedName>
</protein>
<proteinExistence type="predicted"/>
<feature type="compositionally biased region" description="Basic and acidic residues" evidence="1">
    <location>
        <begin position="33"/>
        <end position="47"/>
    </location>
</feature>
<feature type="region of interest" description="Disordered" evidence="1">
    <location>
        <begin position="19"/>
        <end position="48"/>
    </location>
</feature>
<evidence type="ECO:0008006" key="4">
    <source>
        <dbReference type="Google" id="ProtNLM"/>
    </source>
</evidence>
<sequence length="277" mass="30008">MDRRHFLAGVGTGMAVGIAGCAGGGNGGDADGEDSRPFDGADWRDGDGLDVETLTERHTGALVDAGGATLFSTAETDHDGDEEPTPWLPSQEYESRYDLETERQYVRQEIADGGETERSELYVADGEALFRQQIGDRTQYDRQPVDRSSGDLVELMRAEVATGIRVESETAAGETEYEGLDLWNPTSDGESEVRGERTARFTADAFDGDRSVPETVETAAATVYVAESGVVPRLEQTWEGEHDGQDASVEVNIDYRELGAEVAEPDWIEDARDATSG</sequence>
<dbReference type="OrthoDB" id="237998at2157"/>
<gene>
    <name evidence="2" type="ORF">C461_13596</name>
</gene>
<name>M0P7B8_9EURY</name>
<dbReference type="PATRIC" id="fig|1230454.4.peg.2735"/>
<dbReference type="Proteomes" id="UP000011575">
    <property type="component" value="Unassembled WGS sequence"/>
</dbReference>
<accession>M0P7B8</accession>
<dbReference type="EMBL" id="AOJI01000032">
    <property type="protein sequence ID" value="EMA65738.1"/>
    <property type="molecule type" value="Genomic_DNA"/>
</dbReference>